<dbReference type="OrthoDB" id="291047at2"/>
<dbReference type="Gene3D" id="1.10.1740.10">
    <property type="match status" value="1"/>
</dbReference>
<evidence type="ECO:0000259" key="7">
    <source>
        <dbReference type="Pfam" id="PF08281"/>
    </source>
</evidence>
<dbReference type="PANTHER" id="PTHR43133:SF51">
    <property type="entry name" value="RNA POLYMERASE SIGMA FACTOR"/>
    <property type="match status" value="1"/>
</dbReference>
<keyword evidence="9" id="KW-1185">Reference proteome</keyword>
<dbReference type="InterPro" id="IPR007627">
    <property type="entry name" value="RNA_pol_sigma70_r2"/>
</dbReference>
<evidence type="ECO:0000256" key="3">
    <source>
        <dbReference type="ARBA" id="ARBA00023082"/>
    </source>
</evidence>
<protein>
    <submittedName>
        <fullName evidence="8">ECF RNA polymerase sigma factor SigE</fullName>
    </submittedName>
</protein>
<evidence type="ECO:0000313" key="8">
    <source>
        <dbReference type="EMBL" id="KAA1261833.1"/>
    </source>
</evidence>
<dbReference type="Proteomes" id="UP000322699">
    <property type="component" value="Unassembled WGS sequence"/>
</dbReference>
<dbReference type="Pfam" id="PF08281">
    <property type="entry name" value="Sigma70_r4_2"/>
    <property type="match status" value="1"/>
</dbReference>
<organism evidence="8 9">
    <name type="scientific">Rubripirellula obstinata</name>
    <dbReference type="NCBI Taxonomy" id="406547"/>
    <lineage>
        <taxon>Bacteria</taxon>
        <taxon>Pseudomonadati</taxon>
        <taxon>Planctomycetota</taxon>
        <taxon>Planctomycetia</taxon>
        <taxon>Pirellulales</taxon>
        <taxon>Pirellulaceae</taxon>
        <taxon>Rubripirellula</taxon>
    </lineage>
</organism>
<dbReference type="EMBL" id="VRLW01000001">
    <property type="protein sequence ID" value="KAA1261833.1"/>
    <property type="molecule type" value="Genomic_DNA"/>
</dbReference>
<dbReference type="Gene3D" id="1.10.10.10">
    <property type="entry name" value="Winged helix-like DNA-binding domain superfamily/Winged helix DNA-binding domain"/>
    <property type="match status" value="1"/>
</dbReference>
<dbReference type="CDD" id="cd06171">
    <property type="entry name" value="Sigma70_r4"/>
    <property type="match status" value="1"/>
</dbReference>
<evidence type="ECO:0000256" key="2">
    <source>
        <dbReference type="ARBA" id="ARBA00023015"/>
    </source>
</evidence>
<name>A0A5B1CR24_9BACT</name>
<dbReference type="RefSeq" id="WP_068267336.1">
    <property type="nucleotide sequence ID" value="NZ_LWSK01000190.1"/>
</dbReference>
<sequence length="614" mass="66170">MPKLAVVASDSSGDADAATDTGAESLALDQASSNIGDRLLLDAWIGYRDRDALAHLINRYRNMVLSVCRRQSRTREDAEDAFQVTFLTLVRDAERLRKRGCLAGWLHQVAYRTACRTRKLNRATEHLPVDPPDDSTNGQKSLQTIAHRHRLRALDEEIEQLPKKYRDAIVLHYFDGLTYEQTATILGSSEPAIRGRLGRARARLQRQLSRRGFAFSTVLGSIASLSADQAVASDHVAVDLANQAVTRCVKSSMGQSSSPNLESLLNKETPMLFSTTSLATIGAVACTAVGLMFAPLGETLPGGRDQTSVQLPGVASSVSAVEVTAAEVVTPAFAAEVPQAADVSSDPFAESDGDSSDDPFADPPFRTAPSKQAVADPFGAARPSALPANVTREDSTTGQSSQDTNVKWASGNVDFHKRVEQALSKQVGFSFIELPLSDAIEQISERSGLPVQIDKRALDDLGVSTDDQVNLEVRNISLESALNLIVSSLDLTYTVDNEIVTITSVECDEDKHQLLRIYWAGEVGLQATPGSVRLIQSLVTPDTWDTLGGVSTISILTAEKSTNSALGIRTSYTTHRKIERFLQSIKAGSNEPMQGAPIETGKSSDRSTNEGGVF</sequence>
<feature type="region of interest" description="Disordered" evidence="5">
    <location>
        <begin position="589"/>
        <end position="614"/>
    </location>
</feature>
<feature type="domain" description="RNA polymerase sigma factor 70 region 4 type 2" evidence="7">
    <location>
        <begin position="152"/>
        <end position="204"/>
    </location>
</feature>
<dbReference type="InterPro" id="IPR036388">
    <property type="entry name" value="WH-like_DNA-bd_sf"/>
</dbReference>
<comment type="caution">
    <text evidence="8">The sequence shown here is derived from an EMBL/GenBank/DDBJ whole genome shotgun (WGS) entry which is preliminary data.</text>
</comment>
<evidence type="ECO:0000256" key="1">
    <source>
        <dbReference type="ARBA" id="ARBA00010641"/>
    </source>
</evidence>
<feature type="compositionally biased region" description="Polar residues" evidence="5">
    <location>
        <begin position="396"/>
        <end position="406"/>
    </location>
</feature>
<gene>
    <name evidence="8" type="primary">sigE_6</name>
    <name evidence="8" type="ORF">LF1_43930</name>
</gene>
<dbReference type="GO" id="GO:0003677">
    <property type="term" value="F:DNA binding"/>
    <property type="evidence" value="ECO:0007669"/>
    <property type="project" value="InterPro"/>
</dbReference>
<dbReference type="PANTHER" id="PTHR43133">
    <property type="entry name" value="RNA POLYMERASE ECF-TYPE SIGMA FACTO"/>
    <property type="match status" value="1"/>
</dbReference>
<feature type="region of interest" description="Disordered" evidence="5">
    <location>
        <begin position="340"/>
        <end position="406"/>
    </location>
</feature>
<feature type="compositionally biased region" description="Acidic residues" evidence="5">
    <location>
        <begin position="349"/>
        <end position="360"/>
    </location>
</feature>
<dbReference type="SUPFAM" id="SSF88659">
    <property type="entry name" value="Sigma3 and sigma4 domains of RNA polymerase sigma factors"/>
    <property type="match status" value="1"/>
</dbReference>
<keyword evidence="4" id="KW-0804">Transcription</keyword>
<dbReference type="AlphaFoldDB" id="A0A5B1CR24"/>
<evidence type="ECO:0000259" key="6">
    <source>
        <dbReference type="Pfam" id="PF04542"/>
    </source>
</evidence>
<reference evidence="8 9" key="1">
    <citation type="submission" date="2019-08" db="EMBL/GenBank/DDBJ databases">
        <title>Deep-cultivation of Planctomycetes and their phenomic and genomic characterization uncovers novel biology.</title>
        <authorList>
            <person name="Wiegand S."/>
            <person name="Jogler M."/>
            <person name="Boedeker C."/>
            <person name="Pinto D."/>
            <person name="Vollmers J."/>
            <person name="Rivas-Marin E."/>
            <person name="Kohn T."/>
            <person name="Peeters S.H."/>
            <person name="Heuer A."/>
            <person name="Rast P."/>
            <person name="Oberbeckmann S."/>
            <person name="Bunk B."/>
            <person name="Jeske O."/>
            <person name="Meyerdierks A."/>
            <person name="Storesund J.E."/>
            <person name="Kallscheuer N."/>
            <person name="Luecker S."/>
            <person name="Lage O.M."/>
            <person name="Pohl T."/>
            <person name="Merkel B.J."/>
            <person name="Hornburger P."/>
            <person name="Mueller R.-W."/>
            <person name="Bruemmer F."/>
            <person name="Labrenz M."/>
            <person name="Spormann A.M."/>
            <person name="Op Den Camp H."/>
            <person name="Overmann J."/>
            <person name="Amann R."/>
            <person name="Jetten M.S.M."/>
            <person name="Mascher T."/>
            <person name="Medema M.H."/>
            <person name="Devos D.P."/>
            <person name="Kaster A.-K."/>
            <person name="Ovreas L."/>
            <person name="Rohde M."/>
            <person name="Galperin M.Y."/>
            <person name="Jogler C."/>
        </authorList>
    </citation>
    <scope>NUCLEOTIDE SEQUENCE [LARGE SCALE GENOMIC DNA]</scope>
    <source>
        <strain evidence="8 9">LF1</strain>
    </source>
</reference>
<feature type="domain" description="RNA polymerase sigma-70 region 2" evidence="6">
    <location>
        <begin position="56"/>
        <end position="118"/>
    </location>
</feature>
<dbReference type="SUPFAM" id="SSF88946">
    <property type="entry name" value="Sigma2 domain of RNA polymerase sigma factors"/>
    <property type="match status" value="1"/>
</dbReference>
<dbReference type="Pfam" id="PF04542">
    <property type="entry name" value="Sigma70_r2"/>
    <property type="match status" value="1"/>
</dbReference>
<accession>A0A5B1CR24</accession>
<evidence type="ECO:0000256" key="5">
    <source>
        <dbReference type="SAM" id="MobiDB-lite"/>
    </source>
</evidence>
<comment type="similarity">
    <text evidence="1">Belongs to the sigma-70 factor family. ECF subfamily.</text>
</comment>
<dbReference type="GO" id="GO:0006352">
    <property type="term" value="P:DNA-templated transcription initiation"/>
    <property type="evidence" value="ECO:0007669"/>
    <property type="project" value="InterPro"/>
</dbReference>
<dbReference type="InterPro" id="IPR013325">
    <property type="entry name" value="RNA_pol_sigma_r2"/>
</dbReference>
<dbReference type="GO" id="GO:0016987">
    <property type="term" value="F:sigma factor activity"/>
    <property type="evidence" value="ECO:0007669"/>
    <property type="project" value="UniProtKB-KW"/>
</dbReference>
<proteinExistence type="inferred from homology"/>
<dbReference type="InterPro" id="IPR039425">
    <property type="entry name" value="RNA_pol_sigma-70-like"/>
</dbReference>
<dbReference type="InterPro" id="IPR014284">
    <property type="entry name" value="RNA_pol_sigma-70_dom"/>
</dbReference>
<dbReference type="InterPro" id="IPR013324">
    <property type="entry name" value="RNA_pol_sigma_r3/r4-like"/>
</dbReference>
<evidence type="ECO:0000313" key="9">
    <source>
        <dbReference type="Proteomes" id="UP000322699"/>
    </source>
</evidence>
<evidence type="ECO:0000256" key="4">
    <source>
        <dbReference type="ARBA" id="ARBA00023163"/>
    </source>
</evidence>
<dbReference type="InterPro" id="IPR013249">
    <property type="entry name" value="RNA_pol_sigma70_r4_t2"/>
</dbReference>
<dbReference type="NCBIfam" id="TIGR02937">
    <property type="entry name" value="sigma70-ECF"/>
    <property type="match status" value="1"/>
</dbReference>
<keyword evidence="2" id="KW-0805">Transcription regulation</keyword>
<keyword evidence="3" id="KW-0731">Sigma factor</keyword>